<comment type="caution">
    <text evidence="1">The sequence shown here is derived from an EMBL/GenBank/DDBJ whole genome shotgun (WGS) entry which is preliminary data.</text>
</comment>
<dbReference type="InterPro" id="IPR017850">
    <property type="entry name" value="Alkaline_phosphatase_core_sf"/>
</dbReference>
<dbReference type="SUPFAM" id="SSF53649">
    <property type="entry name" value="Alkaline phosphatase-like"/>
    <property type="match status" value="1"/>
</dbReference>
<evidence type="ECO:0000313" key="2">
    <source>
        <dbReference type="Proteomes" id="UP000225766"/>
    </source>
</evidence>
<dbReference type="Proteomes" id="UP000225766">
    <property type="component" value="Unassembled WGS sequence"/>
</dbReference>
<dbReference type="NCBIfam" id="TIGR02687">
    <property type="entry name" value="BREX-1 system phosphatase PglZ type A"/>
    <property type="match status" value="1"/>
</dbReference>
<protein>
    <submittedName>
        <fullName evidence="1">TIGR02687 family protein</fullName>
    </submittedName>
</protein>
<dbReference type="AlphaFoldDB" id="A0A2C1LU96"/>
<sequence>MNTKEINRVLQDTFNKELIEGKKRHIVFWYDEPGEFVEDIDELNLEGVRVWKLTSHNMFATKLEIEKNDVTSNFLIYANMAKPSAREDWLLDVYKYSQEFATDKMTVMMRDLGITNDAALRDVFKKYTKFFNSKERYALFKSFSVPEYTEEQIDLTVLASLCKCSIVNLDEVLKALFREQLKEMNKYWENIQKFGDEETFWSLVEKAYGYNLQDKSIDSLLIFFLLTNVSETLGGNIPKTWHPYISAMPMNAIVFMNQFMNHSADEVIYNELANMVEKQVKVTEHLQSKEIKDYITSDTFSCFDTNIITYITKQLMDAIHDYTSYIEIIAARRTLHWFSVFRNEYEALYQAIQLFQKIYEMGNAITESQPFDLFKAYESKYHNIDTAYRKFYVAFDQIEDKDGFRALRDKVENTYTNVYINDLAIKWSNALEGEQEKYWPIAGLESQHTFYRSFVQPFVNKEERVFVIISDALRYEVAKELSNLLNVERKASTDIVAMQGVLPSYTDLGMATLLPYKSIAFNENAEVYVNDYKASSTENRATILSNHYKDSTAILYKDIAAMNRQQFRDVFSGKKVSYIYHNVIDARGDHAATEHEVFHAIEQTLKDIRSLVNQLINTVSASNIVITADHGFIYNRDTLQASDKVKKDLLNTDMEKRRFIISSESNSIEGTMNFSMDYVLGEGSGKYVKVPRGVNRFAVQGTGANYVHGGAMLQEIVVPVIKFKNDRSKSSKNDVRKVEVKLTSLTRKITNSITYLEFFQTEKIEDKKTPLRLKVYFTDEEGNRISNENIIIADSQSSKPEDRTFKEKFVLKSMTYDKTKKYYLVLEDEEEAVENIYEKVAFTIDIAITNDFGF</sequence>
<organism evidence="1 2">
    <name type="scientific">Bacillus cereus</name>
    <dbReference type="NCBI Taxonomy" id="1396"/>
    <lineage>
        <taxon>Bacteria</taxon>
        <taxon>Bacillati</taxon>
        <taxon>Bacillota</taxon>
        <taxon>Bacilli</taxon>
        <taxon>Bacillales</taxon>
        <taxon>Bacillaceae</taxon>
        <taxon>Bacillus</taxon>
        <taxon>Bacillus cereus group</taxon>
    </lineage>
</organism>
<proteinExistence type="predicted"/>
<dbReference type="Pfam" id="PF08665">
    <property type="entry name" value="PglZ"/>
    <property type="match status" value="1"/>
</dbReference>
<dbReference type="RefSeq" id="WP_098882706.1">
    <property type="nucleotide sequence ID" value="NZ_NUMG01000016.1"/>
</dbReference>
<gene>
    <name evidence="1" type="ORF">COD19_13820</name>
</gene>
<dbReference type="EMBL" id="NUMG01000016">
    <property type="protein sequence ID" value="PGU01365.1"/>
    <property type="molecule type" value="Genomic_DNA"/>
</dbReference>
<evidence type="ECO:0000313" key="1">
    <source>
        <dbReference type="EMBL" id="PGU01365.1"/>
    </source>
</evidence>
<accession>A0A2C1LU96</accession>
<reference evidence="1 2" key="1">
    <citation type="submission" date="2017-09" db="EMBL/GenBank/DDBJ databases">
        <title>Large-scale bioinformatics analysis of Bacillus genomes uncovers conserved roles of natural products in bacterial physiology.</title>
        <authorList>
            <consortium name="Agbiome Team Llc"/>
            <person name="Bleich R.M."/>
            <person name="Grubbs K.J."/>
            <person name="Santa Maria K.C."/>
            <person name="Allen S.E."/>
            <person name="Farag S."/>
            <person name="Shank E.A."/>
            <person name="Bowers A."/>
        </authorList>
    </citation>
    <scope>NUCLEOTIDE SEQUENCE [LARGE SCALE GENOMIC DNA]</scope>
    <source>
        <strain evidence="1 2">AFS040105</strain>
    </source>
</reference>
<name>A0A2C1LU96_BACCE</name>
<dbReference type="InterPro" id="IPR014060">
    <property type="entry name" value="PglZ"/>
</dbReference>